<comment type="cofactor">
    <cofactor evidence="1">
        <name>[4Fe-4S] cluster</name>
        <dbReference type="ChEBI" id="CHEBI:49883"/>
    </cofactor>
</comment>
<protein>
    <submittedName>
        <fullName evidence="12">tRNA (N(6)-L-threonylcarbamoyladenosine(37)-C(2))-methylthiotransferase MtaB</fullName>
    </submittedName>
</protein>
<keyword evidence="4 12" id="KW-0808">Transferase</keyword>
<keyword evidence="5" id="KW-0949">S-adenosyl-L-methionine</keyword>
<dbReference type="FunFam" id="3.80.30.20:FF:000001">
    <property type="entry name" value="tRNA-2-methylthio-N(6)-dimethylallyladenosine synthase 2"/>
    <property type="match status" value="1"/>
</dbReference>
<dbReference type="Pfam" id="PF00919">
    <property type="entry name" value="UPF0004"/>
    <property type="match status" value="1"/>
</dbReference>
<evidence type="ECO:0000256" key="5">
    <source>
        <dbReference type="ARBA" id="ARBA00022691"/>
    </source>
</evidence>
<dbReference type="GO" id="GO:0005829">
    <property type="term" value="C:cytosol"/>
    <property type="evidence" value="ECO:0007669"/>
    <property type="project" value="TreeGrafter"/>
</dbReference>
<dbReference type="PROSITE" id="PS51449">
    <property type="entry name" value="MTTASE_N"/>
    <property type="match status" value="1"/>
</dbReference>
<dbReference type="CDD" id="cd01335">
    <property type="entry name" value="Radical_SAM"/>
    <property type="match status" value="1"/>
</dbReference>
<dbReference type="GO" id="GO:0035599">
    <property type="term" value="F:aspartic acid methylthiotransferase activity"/>
    <property type="evidence" value="ECO:0007669"/>
    <property type="project" value="TreeGrafter"/>
</dbReference>
<dbReference type="Gene3D" id="3.80.30.20">
    <property type="entry name" value="tm_1862 like domain"/>
    <property type="match status" value="1"/>
</dbReference>
<feature type="domain" description="TRAM" evidence="9">
    <location>
        <begin position="340"/>
        <end position="401"/>
    </location>
</feature>
<evidence type="ECO:0000256" key="1">
    <source>
        <dbReference type="ARBA" id="ARBA00001966"/>
    </source>
</evidence>
<dbReference type="InterPro" id="IPR005839">
    <property type="entry name" value="Methylthiotransferase"/>
</dbReference>
<evidence type="ECO:0000259" key="11">
    <source>
        <dbReference type="PROSITE" id="PS51918"/>
    </source>
</evidence>
<dbReference type="PANTHER" id="PTHR43837">
    <property type="entry name" value="RIBOSOMAL PROTEIN S12 METHYLTHIOTRANSFERASE RIMO"/>
    <property type="match status" value="1"/>
</dbReference>
<dbReference type="SUPFAM" id="SSF102114">
    <property type="entry name" value="Radical SAM enzymes"/>
    <property type="match status" value="1"/>
</dbReference>
<evidence type="ECO:0000259" key="9">
    <source>
        <dbReference type="PROSITE" id="PS50926"/>
    </source>
</evidence>
<dbReference type="SFLD" id="SFLDG01061">
    <property type="entry name" value="methylthiotransferase"/>
    <property type="match status" value="1"/>
</dbReference>
<dbReference type="SFLD" id="SFLDS00029">
    <property type="entry name" value="Radical_SAM"/>
    <property type="match status" value="1"/>
</dbReference>
<keyword evidence="3" id="KW-0963">Cytoplasm</keyword>
<dbReference type="InterPro" id="IPR023404">
    <property type="entry name" value="rSAM_horseshoe"/>
</dbReference>
<dbReference type="InterPro" id="IPR038135">
    <property type="entry name" value="Methylthiotransferase_N_sf"/>
</dbReference>
<dbReference type="Pfam" id="PF04055">
    <property type="entry name" value="Radical_SAM"/>
    <property type="match status" value="1"/>
</dbReference>
<accession>A0A2M7E9G0</accession>
<sequence>MNISIVTLGCKINQYESQLYRENFRNNGFGIKDFPEPSDIVLINTCCVTKRAEKESRNFIRRSLRNSSKVIVTGCYVEKETQSLLEKFPIEIVKREDLLNNGYFGKKVNKIHSFYHHTRAFIKIEDGCERFCSYCIIPYVRGRVKNRNSREILEEIKGLAENGYREFVLTGIDLGAYEKLADLLIEVKKIKGVGRIRLSSLEPKEITGSLIETLASSPKFCPHLHIPLQSGDDKILKLMNRDYSAGEYERLIEEIREKIPKACFTTDVMVGFPGEDKEAFCHTLAVVKRVGFSKIHCFRYSLREGTKAFKLPSPVKEEEKWERAKELRVLAEKISRKIKENFPGKTFSVLVEEKRKEGGYSFGYSENYLPVLIEGSEKPGVIVKVRIKEIKDNCLFGVAIK</sequence>
<dbReference type="InterPro" id="IPR058240">
    <property type="entry name" value="rSAM_sf"/>
</dbReference>
<dbReference type="InterPro" id="IPR007197">
    <property type="entry name" value="rSAM"/>
</dbReference>
<dbReference type="PANTHER" id="PTHR43837:SF1">
    <property type="entry name" value="RIBOSOMAL PROTEIN US12 METHYLTHIOTRANSFERASE RIMO"/>
    <property type="match status" value="1"/>
</dbReference>
<dbReference type="EMBL" id="PETL01000126">
    <property type="protein sequence ID" value="PIV64363.1"/>
    <property type="molecule type" value="Genomic_DNA"/>
</dbReference>
<evidence type="ECO:0000313" key="13">
    <source>
        <dbReference type="Proteomes" id="UP000228886"/>
    </source>
</evidence>
<feature type="domain" description="MTTase N-terminal" evidence="10">
    <location>
        <begin position="1"/>
        <end position="120"/>
    </location>
</feature>
<evidence type="ECO:0000256" key="8">
    <source>
        <dbReference type="ARBA" id="ARBA00023014"/>
    </source>
</evidence>
<dbReference type="GO" id="GO:0006400">
    <property type="term" value="P:tRNA modification"/>
    <property type="evidence" value="ECO:0007669"/>
    <property type="project" value="InterPro"/>
</dbReference>
<evidence type="ECO:0000256" key="7">
    <source>
        <dbReference type="ARBA" id="ARBA00023004"/>
    </source>
</evidence>
<evidence type="ECO:0000256" key="2">
    <source>
        <dbReference type="ARBA" id="ARBA00022485"/>
    </source>
</evidence>
<dbReference type="NCBIfam" id="TIGR00089">
    <property type="entry name" value="MiaB/RimO family radical SAM methylthiotransferase"/>
    <property type="match status" value="1"/>
</dbReference>
<dbReference type="PROSITE" id="PS01278">
    <property type="entry name" value="MTTASE_RADICAL"/>
    <property type="match status" value="1"/>
</dbReference>
<evidence type="ECO:0000256" key="3">
    <source>
        <dbReference type="ARBA" id="ARBA00022490"/>
    </source>
</evidence>
<evidence type="ECO:0000256" key="6">
    <source>
        <dbReference type="ARBA" id="ARBA00022723"/>
    </source>
</evidence>
<dbReference type="InterPro" id="IPR013848">
    <property type="entry name" value="Methylthiotransferase_N"/>
</dbReference>
<proteinExistence type="predicted"/>
<organism evidence="12 13">
    <name type="scientific">bacterium (Candidatus Ratteibacteria) CG01_land_8_20_14_3_00_40_19</name>
    <dbReference type="NCBI Taxonomy" id="2014290"/>
    <lineage>
        <taxon>Bacteria</taxon>
        <taxon>Candidatus Ratteibacteria</taxon>
    </lineage>
</organism>
<evidence type="ECO:0000313" key="12">
    <source>
        <dbReference type="EMBL" id="PIV64363.1"/>
    </source>
</evidence>
<reference evidence="13" key="1">
    <citation type="submission" date="2017-09" db="EMBL/GenBank/DDBJ databases">
        <title>Depth-based differentiation of microbial function through sediment-hosted aquifers and enrichment of novel symbionts in the deep terrestrial subsurface.</title>
        <authorList>
            <person name="Probst A.J."/>
            <person name="Ladd B."/>
            <person name="Jarett J.K."/>
            <person name="Geller-Mcgrath D.E."/>
            <person name="Sieber C.M.K."/>
            <person name="Emerson J.B."/>
            <person name="Anantharaman K."/>
            <person name="Thomas B.C."/>
            <person name="Malmstrom R."/>
            <person name="Stieglmeier M."/>
            <person name="Klingl A."/>
            <person name="Woyke T."/>
            <person name="Ryan C.M."/>
            <person name="Banfield J.F."/>
        </authorList>
    </citation>
    <scope>NUCLEOTIDE SEQUENCE [LARGE SCALE GENOMIC DNA]</scope>
</reference>
<keyword evidence="2" id="KW-0004">4Fe-4S</keyword>
<keyword evidence="8" id="KW-0411">Iron-sulfur</keyword>
<dbReference type="PROSITE" id="PS50926">
    <property type="entry name" value="TRAM"/>
    <property type="match status" value="1"/>
</dbReference>
<keyword evidence="7" id="KW-0408">Iron</keyword>
<keyword evidence="6" id="KW-0479">Metal-binding</keyword>
<evidence type="ECO:0000259" key="10">
    <source>
        <dbReference type="PROSITE" id="PS51449"/>
    </source>
</evidence>
<evidence type="ECO:0000256" key="4">
    <source>
        <dbReference type="ARBA" id="ARBA00022679"/>
    </source>
</evidence>
<gene>
    <name evidence="12" type="ORF">COS11_02560</name>
</gene>
<dbReference type="InterPro" id="IPR005840">
    <property type="entry name" value="Ribosomal_uS12_MeSTrfase_RimO"/>
</dbReference>
<dbReference type="Gene3D" id="3.40.50.12160">
    <property type="entry name" value="Methylthiotransferase, N-terminal domain"/>
    <property type="match status" value="1"/>
</dbReference>
<dbReference type="Pfam" id="PF01938">
    <property type="entry name" value="TRAM"/>
    <property type="match status" value="1"/>
</dbReference>
<feature type="domain" description="Radical SAM core" evidence="11">
    <location>
        <begin position="114"/>
        <end position="337"/>
    </location>
</feature>
<dbReference type="GO" id="GO:0046872">
    <property type="term" value="F:metal ion binding"/>
    <property type="evidence" value="ECO:0007669"/>
    <property type="project" value="UniProtKB-KW"/>
</dbReference>
<dbReference type="SMART" id="SM00729">
    <property type="entry name" value="Elp3"/>
    <property type="match status" value="1"/>
</dbReference>
<dbReference type="Proteomes" id="UP000228886">
    <property type="component" value="Unassembled WGS sequence"/>
</dbReference>
<dbReference type="AlphaFoldDB" id="A0A2M7E9G0"/>
<comment type="caution">
    <text evidence="12">The sequence shown here is derived from an EMBL/GenBank/DDBJ whole genome shotgun (WGS) entry which is preliminary data.</text>
</comment>
<dbReference type="GO" id="GO:0051539">
    <property type="term" value="F:4 iron, 4 sulfur cluster binding"/>
    <property type="evidence" value="ECO:0007669"/>
    <property type="project" value="UniProtKB-KW"/>
</dbReference>
<dbReference type="InterPro" id="IPR020612">
    <property type="entry name" value="Methylthiotransferase_CS"/>
</dbReference>
<name>A0A2M7E9G0_9BACT</name>
<dbReference type="SFLD" id="SFLDG01082">
    <property type="entry name" value="B12-binding_domain_containing"/>
    <property type="match status" value="1"/>
</dbReference>
<dbReference type="PROSITE" id="PS51918">
    <property type="entry name" value="RADICAL_SAM"/>
    <property type="match status" value="1"/>
</dbReference>
<dbReference type="InterPro" id="IPR006638">
    <property type="entry name" value="Elp3/MiaA/NifB-like_rSAM"/>
</dbReference>
<dbReference type="InterPro" id="IPR002792">
    <property type="entry name" value="TRAM_dom"/>
</dbReference>